<feature type="signal peptide" evidence="1">
    <location>
        <begin position="1"/>
        <end position="26"/>
    </location>
</feature>
<dbReference type="Proteomes" id="UP000626210">
    <property type="component" value="Unassembled WGS sequence"/>
</dbReference>
<evidence type="ECO:0000256" key="1">
    <source>
        <dbReference type="SAM" id="SignalP"/>
    </source>
</evidence>
<evidence type="ECO:0000313" key="3">
    <source>
        <dbReference type="Proteomes" id="UP000626210"/>
    </source>
</evidence>
<keyword evidence="3" id="KW-1185">Reference proteome</keyword>
<evidence type="ECO:0000313" key="2">
    <source>
        <dbReference type="EMBL" id="GHC92381.1"/>
    </source>
</evidence>
<evidence type="ECO:0008006" key="4">
    <source>
        <dbReference type="Google" id="ProtNLM"/>
    </source>
</evidence>
<sequence length="186" mass="19400">MNTARPSSPWFRLPALALCAVLAGCAANVERPGAAGGTALQVPARAQASVALVVRAAHPEVARSSDWQALRGAWRDAMAEAARAAGKQFQYLENEPQSAPAGSTLVVVQVKDYRYLSTGARYGLGVMTGNAYVNADASFYVGPGRTAVGQRSYSTSSSAWQGIFSAMTDKQLASISAAMLKDIDGG</sequence>
<name>A0ABQ3G601_9BURK</name>
<reference evidence="3" key="1">
    <citation type="journal article" date="2019" name="Int. J. Syst. Evol. Microbiol.">
        <title>The Global Catalogue of Microorganisms (GCM) 10K type strain sequencing project: providing services to taxonomists for standard genome sequencing and annotation.</title>
        <authorList>
            <consortium name="The Broad Institute Genomics Platform"/>
            <consortium name="The Broad Institute Genome Sequencing Center for Infectious Disease"/>
            <person name="Wu L."/>
            <person name="Ma J."/>
        </authorList>
    </citation>
    <scope>NUCLEOTIDE SEQUENCE [LARGE SCALE GENOMIC DNA]</scope>
    <source>
        <strain evidence="3">KCTC 23314</strain>
    </source>
</reference>
<dbReference type="PROSITE" id="PS51257">
    <property type="entry name" value="PROKAR_LIPOPROTEIN"/>
    <property type="match status" value="1"/>
</dbReference>
<keyword evidence="1" id="KW-0732">Signal</keyword>
<feature type="chain" id="PRO_5045322457" description="DUF4410 domain-containing protein" evidence="1">
    <location>
        <begin position="27"/>
        <end position="186"/>
    </location>
</feature>
<comment type="caution">
    <text evidence="2">The sequence shown here is derived from an EMBL/GenBank/DDBJ whole genome shotgun (WGS) entry which is preliminary data.</text>
</comment>
<dbReference type="EMBL" id="BMYK01000015">
    <property type="protein sequence ID" value="GHC92381.1"/>
    <property type="molecule type" value="Genomic_DNA"/>
</dbReference>
<organism evidence="2 3">
    <name type="scientific">Pseudorhodoferax aquiterrae</name>
    <dbReference type="NCBI Taxonomy" id="747304"/>
    <lineage>
        <taxon>Bacteria</taxon>
        <taxon>Pseudomonadati</taxon>
        <taxon>Pseudomonadota</taxon>
        <taxon>Betaproteobacteria</taxon>
        <taxon>Burkholderiales</taxon>
        <taxon>Comamonadaceae</taxon>
    </lineage>
</organism>
<accession>A0ABQ3G601</accession>
<dbReference type="RefSeq" id="WP_189688891.1">
    <property type="nucleotide sequence ID" value="NZ_BMYK01000015.1"/>
</dbReference>
<proteinExistence type="predicted"/>
<protein>
    <recommendedName>
        <fullName evidence="4">DUF4410 domain-containing protein</fullName>
    </recommendedName>
</protein>
<gene>
    <name evidence="2" type="ORF">GCM10007320_42450</name>
</gene>